<proteinExistence type="predicted"/>
<protein>
    <submittedName>
        <fullName evidence="2">Uncharacterized protein</fullName>
    </submittedName>
</protein>
<organism evidence="2 3">
    <name type="scientific">Rhizopus delemar</name>
    <dbReference type="NCBI Taxonomy" id="936053"/>
    <lineage>
        <taxon>Eukaryota</taxon>
        <taxon>Fungi</taxon>
        <taxon>Fungi incertae sedis</taxon>
        <taxon>Mucoromycota</taxon>
        <taxon>Mucoromycotina</taxon>
        <taxon>Mucoromycetes</taxon>
        <taxon>Mucorales</taxon>
        <taxon>Mucorineae</taxon>
        <taxon>Rhizopodaceae</taxon>
        <taxon>Rhizopus</taxon>
    </lineage>
</organism>
<reference evidence="2 3" key="1">
    <citation type="journal article" date="2020" name="Microb. Genom.">
        <title>Genetic diversity of clinical and environmental Mucorales isolates obtained from an investigation of mucormycosis cases among solid organ transplant recipients.</title>
        <authorList>
            <person name="Nguyen M.H."/>
            <person name="Kaul D."/>
            <person name="Muto C."/>
            <person name="Cheng S.J."/>
            <person name="Richter R.A."/>
            <person name="Bruno V.M."/>
            <person name="Liu G."/>
            <person name="Beyhan S."/>
            <person name="Sundermann A.J."/>
            <person name="Mounaud S."/>
            <person name="Pasculle A.W."/>
            <person name="Nierman W.C."/>
            <person name="Driscoll E."/>
            <person name="Cumbie R."/>
            <person name="Clancy C.J."/>
            <person name="Dupont C.L."/>
        </authorList>
    </citation>
    <scope>NUCLEOTIDE SEQUENCE [LARGE SCALE GENOMIC DNA]</scope>
    <source>
        <strain evidence="2 3">GL24</strain>
    </source>
</reference>
<gene>
    <name evidence="2" type="ORF">G6F50_013614</name>
</gene>
<keyword evidence="3" id="KW-1185">Reference proteome</keyword>
<name>A0A9P6YES2_9FUNG</name>
<sequence>MPITASISALARSMSATLLDRGVAVGHRLRFHALGGIDDQQRALAGGQRAADFIGEVDVARGIDEVQVVGLPVLGQVRQRHRLRLDRDATLALDRVGVEHLRFHLTGLQATAELDDAVGQRGLAVVDMGNDGEVADGNGRLSHARRLAAKPASAGRPGTAEAPPGRGFGADGRRRSGPGRPYWPAFTATNALLPLPVRTSSITTSSFL</sequence>
<dbReference type="AntiFam" id="ANF00072">
    <property type="entry name" value="Shadow ORF (opposite TypA)"/>
</dbReference>
<dbReference type="Proteomes" id="UP000740926">
    <property type="component" value="Unassembled WGS sequence"/>
</dbReference>
<accession>A0A9P6YES2</accession>
<evidence type="ECO:0000313" key="2">
    <source>
        <dbReference type="EMBL" id="KAG1546637.1"/>
    </source>
</evidence>
<dbReference type="AlphaFoldDB" id="A0A9P6YES2"/>
<dbReference type="EMBL" id="JAANIU010005600">
    <property type="protein sequence ID" value="KAG1546637.1"/>
    <property type="molecule type" value="Genomic_DNA"/>
</dbReference>
<evidence type="ECO:0000256" key="1">
    <source>
        <dbReference type="SAM" id="MobiDB-lite"/>
    </source>
</evidence>
<feature type="region of interest" description="Disordered" evidence="1">
    <location>
        <begin position="145"/>
        <end position="180"/>
    </location>
</feature>
<comment type="caution">
    <text evidence="2">The sequence shown here is derived from an EMBL/GenBank/DDBJ whole genome shotgun (WGS) entry which is preliminary data.</text>
</comment>
<evidence type="ECO:0000313" key="3">
    <source>
        <dbReference type="Proteomes" id="UP000740926"/>
    </source>
</evidence>